<dbReference type="AlphaFoldDB" id="A0A433A1Z5"/>
<reference evidence="2 3" key="1">
    <citation type="journal article" date="2018" name="New Phytol.">
        <title>Phylogenomics of Endogonaceae and evolution of mycorrhizas within Mucoromycota.</title>
        <authorList>
            <person name="Chang Y."/>
            <person name="Desiro A."/>
            <person name="Na H."/>
            <person name="Sandor L."/>
            <person name="Lipzen A."/>
            <person name="Clum A."/>
            <person name="Barry K."/>
            <person name="Grigoriev I.V."/>
            <person name="Martin F.M."/>
            <person name="Stajich J.E."/>
            <person name="Smith M.E."/>
            <person name="Bonito G."/>
            <person name="Spatafora J.W."/>
        </authorList>
    </citation>
    <scope>NUCLEOTIDE SEQUENCE [LARGE SCALE GENOMIC DNA]</scope>
    <source>
        <strain evidence="2 3">GMNB39</strain>
    </source>
</reference>
<keyword evidence="1" id="KW-0472">Membrane</keyword>
<feature type="transmembrane region" description="Helical" evidence="1">
    <location>
        <begin position="51"/>
        <end position="69"/>
    </location>
</feature>
<keyword evidence="1" id="KW-0812">Transmembrane</keyword>
<dbReference type="Proteomes" id="UP000268093">
    <property type="component" value="Unassembled WGS sequence"/>
</dbReference>
<gene>
    <name evidence="2" type="ORF">BC936DRAFT_141591</name>
</gene>
<keyword evidence="3" id="KW-1185">Reference proteome</keyword>
<protein>
    <recommendedName>
        <fullName evidence="4">Major facilitator superfamily (MFS) profile domain-containing protein</fullName>
    </recommendedName>
</protein>
<sequence length="70" mass="7467">MIAIPLYVATGSRVRSFWYAALLGGMSQPLGALIGVFIIKTIGEGWENLMFGIVFAVVGGMMCVIVVQVC</sequence>
<dbReference type="EMBL" id="RBNI01020000">
    <property type="protein sequence ID" value="RUO96708.1"/>
    <property type="molecule type" value="Genomic_DNA"/>
</dbReference>
<dbReference type="OrthoDB" id="262547at2759"/>
<organism evidence="2 3">
    <name type="scientific">Jimgerdemannia flammicorona</name>
    <dbReference type="NCBI Taxonomy" id="994334"/>
    <lineage>
        <taxon>Eukaryota</taxon>
        <taxon>Fungi</taxon>
        <taxon>Fungi incertae sedis</taxon>
        <taxon>Mucoromycota</taxon>
        <taxon>Mucoromycotina</taxon>
        <taxon>Endogonomycetes</taxon>
        <taxon>Endogonales</taxon>
        <taxon>Endogonaceae</taxon>
        <taxon>Jimgerdemannia</taxon>
    </lineage>
</organism>
<accession>A0A433A1Z5</accession>
<evidence type="ECO:0008006" key="4">
    <source>
        <dbReference type="Google" id="ProtNLM"/>
    </source>
</evidence>
<keyword evidence="1" id="KW-1133">Transmembrane helix</keyword>
<evidence type="ECO:0000313" key="2">
    <source>
        <dbReference type="EMBL" id="RUO96708.1"/>
    </source>
</evidence>
<evidence type="ECO:0000313" key="3">
    <source>
        <dbReference type="Proteomes" id="UP000268093"/>
    </source>
</evidence>
<feature type="transmembrane region" description="Helical" evidence="1">
    <location>
        <begin position="17"/>
        <end position="39"/>
    </location>
</feature>
<proteinExistence type="predicted"/>
<evidence type="ECO:0000256" key="1">
    <source>
        <dbReference type="SAM" id="Phobius"/>
    </source>
</evidence>
<name>A0A433A1Z5_9FUNG</name>
<feature type="non-terminal residue" evidence="2">
    <location>
        <position position="70"/>
    </location>
</feature>
<comment type="caution">
    <text evidence="2">The sequence shown here is derived from an EMBL/GenBank/DDBJ whole genome shotgun (WGS) entry which is preliminary data.</text>
</comment>